<dbReference type="HOGENOM" id="CLU_2623519_0_0_1"/>
<evidence type="ECO:0000313" key="2">
    <source>
        <dbReference type="EMBL" id="EGO21264.1"/>
    </source>
</evidence>
<organism>
    <name type="scientific">Serpula lacrymans var. lacrymans (strain S7.9)</name>
    <name type="common">Dry rot fungus</name>
    <dbReference type="NCBI Taxonomy" id="578457"/>
    <lineage>
        <taxon>Eukaryota</taxon>
        <taxon>Fungi</taxon>
        <taxon>Dikarya</taxon>
        <taxon>Basidiomycota</taxon>
        <taxon>Agaricomycotina</taxon>
        <taxon>Agaricomycetes</taxon>
        <taxon>Agaricomycetidae</taxon>
        <taxon>Boletales</taxon>
        <taxon>Coniophorineae</taxon>
        <taxon>Serpulaceae</taxon>
        <taxon>Serpula</taxon>
    </lineage>
</organism>
<feature type="region of interest" description="Disordered" evidence="1">
    <location>
        <begin position="35"/>
        <end position="62"/>
    </location>
</feature>
<dbReference type="GeneID" id="18820774"/>
<gene>
    <name evidence="2" type="ORF">SERLADRAFT_476216</name>
</gene>
<dbReference type="EMBL" id="GL945439">
    <property type="protein sequence ID" value="EGO21264.1"/>
    <property type="molecule type" value="Genomic_DNA"/>
</dbReference>
<dbReference type="Proteomes" id="UP000008064">
    <property type="component" value="Unassembled WGS sequence"/>
</dbReference>
<dbReference type="KEGG" id="sla:SERLADRAFT_476216"/>
<dbReference type="RefSeq" id="XP_007322221.1">
    <property type="nucleotide sequence ID" value="XM_007322159.1"/>
</dbReference>
<dbReference type="AlphaFoldDB" id="F8P748"/>
<sequence>MISKMALKDPVVGTRLMIFSNKVSGIGMTPRITEREARREAHPAQGEWSAHAKTDTEPMYSSPPERVLYASWKLYDLL</sequence>
<evidence type="ECO:0000256" key="1">
    <source>
        <dbReference type="SAM" id="MobiDB-lite"/>
    </source>
</evidence>
<name>F8P748_SERL9</name>
<reference evidence="2" key="1">
    <citation type="submission" date="2011-04" db="EMBL/GenBank/DDBJ databases">
        <title>Evolution of plant cell wall degrading machinery underlies the functional diversity of forest fungi.</title>
        <authorList>
            <consortium name="US DOE Joint Genome Institute (JGI-PGF)"/>
            <person name="Eastwood D.C."/>
            <person name="Floudas D."/>
            <person name="Binder M."/>
            <person name="Majcherczyk A."/>
            <person name="Schneider P."/>
            <person name="Aerts A."/>
            <person name="Asiegbu F.O."/>
            <person name="Baker S.E."/>
            <person name="Barry K."/>
            <person name="Bendiksby M."/>
            <person name="Blumentritt M."/>
            <person name="Coutinho P.M."/>
            <person name="Cullen D."/>
            <person name="Cullen D."/>
            <person name="Gathman A."/>
            <person name="Goodell B."/>
            <person name="Henrissat B."/>
            <person name="Ihrmark K."/>
            <person name="Kauserud H."/>
            <person name="Kohler A."/>
            <person name="LaButti K."/>
            <person name="Lapidus A."/>
            <person name="Lavin J.L."/>
            <person name="Lee Y.-H."/>
            <person name="Lindquist E."/>
            <person name="Lilly W."/>
            <person name="Lucas S."/>
            <person name="Morin E."/>
            <person name="Murat C."/>
            <person name="Oguiza J.A."/>
            <person name="Park J."/>
            <person name="Pisabarro A.G."/>
            <person name="Riley R."/>
            <person name="Rosling A."/>
            <person name="Salamov A."/>
            <person name="Schmidt O."/>
            <person name="Schmutz J."/>
            <person name="Skrede I."/>
            <person name="Stenlid J."/>
            <person name="Wiebenga A."/>
            <person name="Xie X."/>
            <person name="Kues U."/>
            <person name="Hibbett D.S."/>
            <person name="Hoffmeister D."/>
            <person name="Hogberg N."/>
            <person name="Martin F."/>
            <person name="Grigoriev I.V."/>
            <person name="Watkinson S.C."/>
        </authorList>
    </citation>
    <scope>NUCLEOTIDE SEQUENCE</scope>
    <source>
        <strain evidence="2">S7.9</strain>
    </source>
</reference>
<protein>
    <submittedName>
        <fullName evidence="2">Uncharacterized protein</fullName>
    </submittedName>
</protein>
<accession>F8P748</accession>
<proteinExistence type="predicted"/>